<feature type="signal peptide" evidence="1">
    <location>
        <begin position="1"/>
        <end position="20"/>
    </location>
</feature>
<evidence type="ECO:0000256" key="1">
    <source>
        <dbReference type="SAM" id="SignalP"/>
    </source>
</evidence>
<protein>
    <recommendedName>
        <fullName evidence="4">Abnormal spindle-like microcephaly-associated protein ASH domain-containing protein</fullName>
    </recommendedName>
</protein>
<dbReference type="InterPro" id="IPR013783">
    <property type="entry name" value="Ig-like_fold"/>
</dbReference>
<keyword evidence="1" id="KW-0732">Signal</keyword>
<evidence type="ECO:0000313" key="2">
    <source>
        <dbReference type="EMBL" id="OJX57970.1"/>
    </source>
</evidence>
<reference evidence="2 3" key="1">
    <citation type="submission" date="2016-09" db="EMBL/GenBank/DDBJ databases">
        <title>Genome-resolved meta-omics ties microbial dynamics to process performance in biotechnology for thiocyanate degradation.</title>
        <authorList>
            <person name="Kantor R.S."/>
            <person name="Huddy R.J."/>
            <person name="Iyer R."/>
            <person name="Thomas B.C."/>
            <person name="Brown C.T."/>
            <person name="Anantharaman K."/>
            <person name="Tringe S."/>
            <person name="Hettich R.L."/>
            <person name="Harrison S.T."/>
            <person name="Banfield J.F."/>
        </authorList>
    </citation>
    <scope>NUCLEOTIDE SEQUENCE [LARGE SCALE GENOMIC DNA]</scope>
    <source>
        <strain evidence="2">59-99</strain>
    </source>
</reference>
<comment type="caution">
    <text evidence="2">The sequence shown here is derived from an EMBL/GenBank/DDBJ whole genome shotgun (WGS) entry which is preliminary data.</text>
</comment>
<organism evidence="2 3">
    <name type="scientific">Candidatus Kapaibacterium thiocyanatum</name>
    <dbReference type="NCBI Taxonomy" id="1895771"/>
    <lineage>
        <taxon>Bacteria</taxon>
        <taxon>Pseudomonadati</taxon>
        <taxon>Candidatus Kapaibacteriota</taxon>
        <taxon>Candidatus Kapaibacteriia</taxon>
        <taxon>Candidatus Kapaibacteriales</taxon>
        <taxon>Candidatus Kapaibacteriaceae</taxon>
        <taxon>Candidatus Kapaibacterium</taxon>
    </lineage>
</organism>
<dbReference type="Gene3D" id="2.60.40.10">
    <property type="entry name" value="Immunoglobulins"/>
    <property type="match status" value="2"/>
</dbReference>
<dbReference type="STRING" id="1895771.BGO89_06105"/>
<accession>A0A1M3KZV2</accession>
<dbReference type="EMBL" id="MKVH01000020">
    <property type="protein sequence ID" value="OJX57970.1"/>
    <property type="molecule type" value="Genomic_DNA"/>
</dbReference>
<dbReference type="Pfam" id="PF07610">
    <property type="entry name" value="DUF1573"/>
    <property type="match status" value="2"/>
</dbReference>
<name>A0A1M3KZV2_9BACT</name>
<dbReference type="InterPro" id="IPR011467">
    <property type="entry name" value="DUF1573"/>
</dbReference>
<dbReference type="Proteomes" id="UP000184233">
    <property type="component" value="Unassembled WGS sequence"/>
</dbReference>
<dbReference type="PANTHER" id="PTHR37833:SF1">
    <property type="entry name" value="SIGNAL PEPTIDE PROTEIN"/>
    <property type="match status" value="1"/>
</dbReference>
<dbReference type="NCBIfam" id="NF012200">
    <property type="entry name" value="choice_anch_D"/>
    <property type="match status" value="1"/>
</dbReference>
<proteinExistence type="predicted"/>
<evidence type="ECO:0000313" key="3">
    <source>
        <dbReference type="Proteomes" id="UP000184233"/>
    </source>
</evidence>
<evidence type="ECO:0008006" key="4">
    <source>
        <dbReference type="Google" id="ProtNLM"/>
    </source>
</evidence>
<gene>
    <name evidence="2" type="ORF">BGO89_06105</name>
</gene>
<sequence>MKSMLTVVALFIAGAIAAVAQPKLEVEGGTTYNWGKVKVPKENALEATIKMKNVGTERLVFKEIVPGCGCTKTDPDKMELNPGETTTMKVKLNVSPQQSGKLSKSIRVRTNATDADSLRILMLEADVQRDVALIPSGYISFPKMAIGTEATGSVDLVNNGTTPLTVTDVSGTNGVLVELKGNRTLAPQEKLTIIAHATPKTTGYFNGVVNIKTNHPDHAEMSIPTYGSVPQAAAAATVVPK</sequence>
<dbReference type="AlphaFoldDB" id="A0A1M3KZV2"/>
<feature type="chain" id="PRO_5012431564" description="Abnormal spindle-like microcephaly-associated protein ASH domain-containing protein" evidence="1">
    <location>
        <begin position="21"/>
        <end position="241"/>
    </location>
</feature>
<dbReference type="PANTHER" id="PTHR37833">
    <property type="entry name" value="LIPOPROTEIN-RELATED"/>
    <property type="match status" value="1"/>
</dbReference>